<keyword evidence="1" id="KW-0472">Membrane</keyword>
<keyword evidence="1" id="KW-0812">Transmembrane</keyword>
<evidence type="ECO:0000313" key="3">
    <source>
        <dbReference type="Proteomes" id="UP001652264"/>
    </source>
</evidence>
<evidence type="ECO:0000313" key="2">
    <source>
        <dbReference type="EMBL" id="MCS6521326.1"/>
    </source>
</evidence>
<accession>A0ABT2HDI1</accession>
<proteinExistence type="predicted"/>
<reference evidence="2 3" key="1">
    <citation type="submission" date="2022-08" db="EMBL/GenBank/DDBJ databases">
        <title>Taxonomy of Curtobacterium flaccumfaciens.</title>
        <authorList>
            <person name="Osdaghi E."/>
            <person name="Taghavi S.M."/>
            <person name="Hamidizade M."/>
            <person name="Abachi H."/>
            <person name="Fazliarab A."/>
            <person name="Baeyen S."/>
            <person name="Portier P."/>
            <person name="Van Vaerenbergh J."/>
            <person name="Jacques M.-A."/>
        </authorList>
    </citation>
    <scope>NUCLEOTIDE SEQUENCE [LARGE SCALE GENOMIC DNA]</scope>
    <source>
        <strain evidence="2 3">LMG8786T</strain>
    </source>
</reference>
<sequence length="203" mass="22008">MWSDVLEWFDVHGGGVSAFAAILTAVVAIITLIAAGQDSRRRSQPMIVAELRYAPDSDTALDLVVRNAGPTVARHISVEFEPPLDVPPVGADGEGAAIGYVVRRYENPIPMMGPGQELSNTWYVAHYPGGKLANAEPAPERVTVRVKCRGIGRRWLRWSYPIDDKAMTFATSTTSSSSFKGRLASISNSLESIARAVPKRTGR</sequence>
<dbReference type="EMBL" id="JANVAD010000001">
    <property type="protein sequence ID" value="MCS6521326.1"/>
    <property type="molecule type" value="Genomic_DNA"/>
</dbReference>
<keyword evidence="3" id="KW-1185">Reference proteome</keyword>
<protein>
    <recommendedName>
        <fullName evidence="4">DUF11 domain-containing protein</fullName>
    </recommendedName>
</protein>
<dbReference type="Proteomes" id="UP001652264">
    <property type="component" value="Unassembled WGS sequence"/>
</dbReference>
<organism evidence="2 3">
    <name type="scientific">Curtobacterium citreum</name>
    <dbReference type="NCBI Taxonomy" id="2036"/>
    <lineage>
        <taxon>Bacteria</taxon>
        <taxon>Bacillati</taxon>
        <taxon>Actinomycetota</taxon>
        <taxon>Actinomycetes</taxon>
        <taxon>Micrococcales</taxon>
        <taxon>Microbacteriaceae</taxon>
        <taxon>Curtobacterium</taxon>
    </lineage>
</organism>
<name>A0ABT2HDI1_9MICO</name>
<dbReference type="RefSeq" id="WP_141861699.1">
    <property type="nucleotide sequence ID" value="NZ_BMNV01000004.1"/>
</dbReference>
<keyword evidence="1" id="KW-1133">Transmembrane helix</keyword>
<evidence type="ECO:0000256" key="1">
    <source>
        <dbReference type="SAM" id="Phobius"/>
    </source>
</evidence>
<gene>
    <name evidence="2" type="ORF">NYQ28_01955</name>
</gene>
<comment type="caution">
    <text evidence="2">The sequence shown here is derived from an EMBL/GenBank/DDBJ whole genome shotgun (WGS) entry which is preliminary data.</text>
</comment>
<feature type="transmembrane region" description="Helical" evidence="1">
    <location>
        <begin position="16"/>
        <end position="36"/>
    </location>
</feature>
<evidence type="ECO:0008006" key="4">
    <source>
        <dbReference type="Google" id="ProtNLM"/>
    </source>
</evidence>